<name>A0AA96LG83_9BACL</name>
<dbReference type="RefSeq" id="WP_315607260.1">
    <property type="nucleotide sequence ID" value="NZ_CP130318.1"/>
</dbReference>
<feature type="domain" description="DUF1540" evidence="1">
    <location>
        <begin position="5"/>
        <end position="66"/>
    </location>
</feature>
<evidence type="ECO:0000259" key="1">
    <source>
        <dbReference type="Pfam" id="PF07561"/>
    </source>
</evidence>
<keyword evidence="3" id="KW-1185">Reference proteome</keyword>
<reference evidence="2 3" key="1">
    <citation type="submission" date="2022-02" db="EMBL/GenBank/DDBJ databases">
        <title>Paenibacillus sp. MBLB1776 Whole Genome Shotgun Sequencing.</title>
        <authorList>
            <person name="Hwang C.Y."/>
            <person name="Cho E.-S."/>
            <person name="Seo M.-J."/>
        </authorList>
    </citation>
    <scope>NUCLEOTIDE SEQUENCE [LARGE SCALE GENOMIC DNA]</scope>
    <source>
        <strain evidence="2 3">MBLB1776</strain>
    </source>
</reference>
<dbReference type="AlphaFoldDB" id="A0AA96LG83"/>
<accession>A0AA96LG83</accession>
<sequence>MKPYVKCSVANCTYWGEGNNCKADAIMIDIDKHSKAQYNEEFAGESFDTDHQDHASSASVTCCHTFEPKKK</sequence>
<evidence type="ECO:0000313" key="3">
    <source>
        <dbReference type="Proteomes" id="UP001305702"/>
    </source>
</evidence>
<proteinExistence type="predicted"/>
<dbReference type="EMBL" id="CP130318">
    <property type="protein sequence ID" value="WNQ13479.1"/>
    <property type="molecule type" value="Genomic_DNA"/>
</dbReference>
<dbReference type="Pfam" id="PF07561">
    <property type="entry name" value="DUF1540"/>
    <property type="match status" value="1"/>
</dbReference>
<dbReference type="InterPro" id="IPR011437">
    <property type="entry name" value="DUF1540"/>
</dbReference>
<dbReference type="Proteomes" id="UP001305702">
    <property type="component" value="Chromosome"/>
</dbReference>
<dbReference type="KEGG" id="paun:MJA45_10805"/>
<organism evidence="2 3">
    <name type="scientific">Paenibacillus aurantius</name>
    <dbReference type="NCBI Taxonomy" id="2918900"/>
    <lineage>
        <taxon>Bacteria</taxon>
        <taxon>Bacillati</taxon>
        <taxon>Bacillota</taxon>
        <taxon>Bacilli</taxon>
        <taxon>Bacillales</taxon>
        <taxon>Paenibacillaceae</taxon>
        <taxon>Paenibacillus</taxon>
    </lineage>
</organism>
<gene>
    <name evidence="2" type="ORF">MJA45_10805</name>
</gene>
<evidence type="ECO:0000313" key="2">
    <source>
        <dbReference type="EMBL" id="WNQ13479.1"/>
    </source>
</evidence>
<protein>
    <submittedName>
        <fullName evidence="2">DUF1540 domain-containing protein</fullName>
    </submittedName>
</protein>